<dbReference type="InterPro" id="IPR001867">
    <property type="entry name" value="OmpR/PhoB-type_DNA-bd"/>
</dbReference>
<dbReference type="Gene3D" id="3.40.50.2300">
    <property type="match status" value="1"/>
</dbReference>
<dbReference type="Pfam" id="PF00486">
    <property type="entry name" value="Trans_reg_C"/>
    <property type="match status" value="1"/>
</dbReference>
<dbReference type="Pfam" id="PF00072">
    <property type="entry name" value="Response_reg"/>
    <property type="match status" value="1"/>
</dbReference>
<dbReference type="InterPro" id="IPR039420">
    <property type="entry name" value="WalR-like"/>
</dbReference>
<dbReference type="PANTHER" id="PTHR48111">
    <property type="entry name" value="REGULATOR OF RPOS"/>
    <property type="match status" value="1"/>
</dbReference>
<evidence type="ECO:0000256" key="2">
    <source>
        <dbReference type="ARBA" id="ARBA00023012"/>
    </source>
</evidence>
<evidence type="ECO:0000256" key="1">
    <source>
        <dbReference type="ARBA" id="ARBA00022553"/>
    </source>
</evidence>
<dbReference type="SMART" id="SM00448">
    <property type="entry name" value="REC"/>
    <property type="match status" value="1"/>
</dbReference>
<evidence type="ECO:0000313" key="10">
    <source>
        <dbReference type="EMBL" id="TCJ12170.1"/>
    </source>
</evidence>
<dbReference type="Gene3D" id="1.10.10.10">
    <property type="entry name" value="Winged helix-like DNA-binding domain superfamily/Winged helix DNA-binding domain"/>
    <property type="match status" value="1"/>
</dbReference>
<dbReference type="FunFam" id="1.10.10.10:FF:000005">
    <property type="entry name" value="Two-component system response regulator"/>
    <property type="match status" value="1"/>
</dbReference>
<reference evidence="10 11" key="1">
    <citation type="submission" date="2019-03" db="EMBL/GenBank/DDBJ databases">
        <authorList>
            <person name="Kim M.K.M."/>
        </authorList>
    </citation>
    <scope>NUCLEOTIDE SEQUENCE [LARGE SCALE GENOMIC DNA]</scope>
    <source>
        <strain evidence="10 11">17J68-12</strain>
    </source>
</reference>
<dbReference type="PROSITE" id="PS51755">
    <property type="entry name" value="OMPR_PHOB"/>
    <property type="match status" value="1"/>
</dbReference>
<dbReference type="RefSeq" id="WP_131450646.1">
    <property type="nucleotide sequence ID" value="NZ_SJZI01000052.1"/>
</dbReference>
<evidence type="ECO:0000256" key="5">
    <source>
        <dbReference type="ARBA" id="ARBA00023163"/>
    </source>
</evidence>
<dbReference type="InterPro" id="IPR016032">
    <property type="entry name" value="Sig_transdc_resp-reg_C-effctor"/>
</dbReference>
<sequence length="227" mass="26135">MKILLLEDDQKLAAELRLYLQKQDFDCTNVYDGEIFFKEIVRERFDLYVLDINVPLMNGLEVCRRLRQSDTSTPILMLTAYGAVGDKVQALNYGADDYLVKPFHLEELLARVKALLRRSSQPQHPAGQLIEVADLQINTTEMKVFRAGREIALTPKEYKLLELLGKQKGRTVSKQTIAEQVWDLNFETGTNTIEVYISFLRNKIDKGHELPLIHTRPGFGYYLRATK</sequence>
<feature type="domain" description="OmpR/PhoB-type" evidence="9">
    <location>
        <begin position="127"/>
        <end position="225"/>
    </location>
</feature>
<keyword evidence="2" id="KW-0902">Two-component regulatory system</keyword>
<name>A0A4R1B3Y4_9BACT</name>
<protein>
    <submittedName>
        <fullName evidence="10">Response regulator transcription factor</fullName>
    </submittedName>
</protein>
<dbReference type="SUPFAM" id="SSF46894">
    <property type="entry name" value="C-terminal effector domain of the bipartite response regulators"/>
    <property type="match status" value="1"/>
</dbReference>
<evidence type="ECO:0000259" key="8">
    <source>
        <dbReference type="PROSITE" id="PS50110"/>
    </source>
</evidence>
<proteinExistence type="predicted"/>
<dbReference type="SMART" id="SM00862">
    <property type="entry name" value="Trans_reg_C"/>
    <property type="match status" value="1"/>
</dbReference>
<dbReference type="CDD" id="cd00383">
    <property type="entry name" value="trans_reg_C"/>
    <property type="match status" value="1"/>
</dbReference>
<dbReference type="GO" id="GO:0005829">
    <property type="term" value="C:cytosol"/>
    <property type="evidence" value="ECO:0007669"/>
    <property type="project" value="TreeGrafter"/>
</dbReference>
<dbReference type="PANTHER" id="PTHR48111:SF22">
    <property type="entry name" value="REGULATOR OF RPOS"/>
    <property type="match status" value="1"/>
</dbReference>
<dbReference type="GO" id="GO:0006355">
    <property type="term" value="P:regulation of DNA-templated transcription"/>
    <property type="evidence" value="ECO:0007669"/>
    <property type="project" value="InterPro"/>
</dbReference>
<dbReference type="SUPFAM" id="SSF52172">
    <property type="entry name" value="CheY-like"/>
    <property type="match status" value="1"/>
</dbReference>
<dbReference type="GO" id="GO:0000156">
    <property type="term" value="F:phosphorelay response regulator activity"/>
    <property type="evidence" value="ECO:0007669"/>
    <property type="project" value="TreeGrafter"/>
</dbReference>
<dbReference type="InterPro" id="IPR001789">
    <property type="entry name" value="Sig_transdc_resp-reg_receiver"/>
</dbReference>
<dbReference type="GO" id="GO:0000976">
    <property type="term" value="F:transcription cis-regulatory region binding"/>
    <property type="evidence" value="ECO:0007669"/>
    <property type="project" value="TreeGrafter"/>
</dbReference>
<dbReference type="Gene3D" id="6.10.250.690">
    <property type="match status" value="1"/>
</dbReference>
<keyword evidence="3" id="KW-0805">Transcription regulation</keyword>
<dbReference type="PROSITE" id="PS50110">
    <property type="entry name" value="RESPONSE_REGULATORY"/>
    <property type="match status" value="1"/>
</dbReference>
<evidence type="ECO:0000256" key="3">
    <source>
        <dbReference type="ARBA" id="ARBA00023015"/>
    </source>
</evidence>
<evidence type="ECO:0000256" key="4">
    <source>
        <dbReference type="ARBA" id="ARBA00023125"/>
    </source>
</evidence>
<dbReference type="InterPro" id="IPR036388">
    <property type="entry name" value="WH-like_DNA-bd_sf"/>
</dbReference>
<organism evidence="10 11">
    <name type="scientific">Flaviaesturariibacter flavus</name>
    <dbReference type="NCBI Taxonomy" id="2502780"/>
    <lineage>
        <taxon>Bacteria</taxon>
        <taxon>Pseudomonadati</taxon>
        <taxon>Bacteroidota</taxon>
        <taxon>Chitinophagia</taxon>
        <taxon>Chitinophagales</taxon>
        <taxon>Chitinophagaceae</taxon>
        <taxon>Flaviaestuariibacter</taxon>
    </lineage>
</organism>
<comment type="caution">
    <text evidence="10">The sequence shown here is derived from an EMBL/GenBank/DDBJ whole genome shotgun (WGS) entry which is preliminary data.</text>
</comment>
<keyword evidence="4 7" id="KW-0238">DNA-binding</keyword>
<evidence type="ECO:0000256" key="6">
    <source>
        <dbReference type="PROSITE-ProRule" id="PRU00169"/>
    </source>
</evidence>
<evidence type="ECO:0000313" key="11">
    <source>
        <dbReference type="Proteomes" id="UP000295334"/>
    </source>
</evidence>
<dbReference type="GO" id="GO:0032993">
    <property type="term" value="C:protein-DNA complex"/>
    <property type="evidence" value="ECO:0007669"/>
    <property type="project" value="TreeGrafter"/>
</dbReference>
<dbReference type="InterPro" id="IPR011006">
    <property type="entry name" value="CheY-like_superfamily"/>
</dbReference>
<keyword evidence="5" id="KW-0804">Transcription</keyword>
<accession>A0A4R1B3Y4</accession>
<dbReference type="EMBL" id="SJZI01000052">
    <property type="protein sequence ID" value="TCJ12170.1"/>
    <property type="molecule type" value="Genomic_DNA"/>
</dbReference>
<feature type="modified residue" description="4-aspartylphosphate" evidence="6">
    <location>
        <position position="51"/>
    </location>
</feature>
<evidence type="ECO:0000256" key="7">
    <source>
        <dbReference type="PROSITE-ProRule" id="PRU01091"/>
    </source>
</evidence>
<feature type="DNA-binding region" description="OmpR/PhoB-type" evidence="7">
    <location>
        <begin position="127"/>
        <end position="225"/>
    </location>
</feature>
<dbReference type="OrthoDB" id="9790442at2"/>
<gene>
    <name evidence="10" type="ORF">EPD60_16635</name>
</gene>
<evidence type="ECO:0000259" key="9">
    <source>
        <dbReference type="PROSITE" id="PS51755"/>
    </source>
</evidence>
<feature type="domain" description="Response regulatory" evidence="8">
    <location>
        <begin position="2"/>
        <end position="116"/>
    </location>
</feature>
<keyword evidence="1 6" id="KW-0597">Phosphoprotein</keyword>
<dbReference type="Proteomes" id="UP000295334">
    <property type="component" value="Unassembled WGS sequence"/>
</dbReference>
<keyword evidence="11" id="KW-1185">Reference proteome</keyword>
<dbReference type="AlphaFoldDB" id="A0A4R1B3Y4"/>